<accession>A0A8H3J451</accession>
<dbReference type="PANTHER" id="PTHR10039:SF15">
    <property type="entry name" value="NACHT DOMAIN-CONTAINING PROTEIN"/>
    <property type="match status" value="1"/>
</dbReference>
<protein>
    <recommendedName>
        <fullName evidence="2">Nephrocystin 3-like N-terminal domain-containing protein</fullName>
    </recommendedName>
</protein>
<dbReference type="Pfam" id="PF24883">
    <property type="entry name" value="NPHP3_N"/>
    <property type="match status" value="1"/>
</dbReference>
<evidence type="ECO:0000313" key="4">
    <source>
        <dbReference type="Proteomes" id="UP000664534"/>
    </source>
</evidence>
<keyword evidence="1" id="KW-0677">Repeat</keyword>
<evidence type="ECO:0000313" key="3">
    <source>
        <dbReference type="EMBL" id="CAF9940348.1"/>
    </source>
</evidence>
<sequence length="395" mass="44271">MSILRSLLKQVYLRTDSKALVEDFYFKHKDETPCDGEESTIQSYYELFLEVLPTSRTYIILDGVDECTADGIENLMNAWKFVSRRSHRVVKLLVSSRQTEIVKDSIGREIDSRPRINNQLSLDSSIGQNSDLESYIDGQIEEVAKQWDMWQKSGGEEVLGRAKSMLMERASGSFLWVRLALESLQSTGKDFKGSESGTSNLETTPSSLATFYEQYIAMIASEEPVVASMAEKTLYWLVFALEPLRARDIAFAISMGLDKADEKLVQPVDGAKLAQCCKGLVTFREESDKLLLVHQSVKEFLCHKLDNSLAHAYLGKICLLALTIMARQDDSSGANLHEGPAMTGEEGLFAYARRNYLFHGFQALSLDQRIGPYIGADDVGFLSGGYSSNRRESQR</sequence>
<organism evidence="3 4">
    <name type="scientific">Imshaugia aleurites</name>
    <dbReference type="NCBI Taxonomy" id="172621"/>
    <lineage>
        <taxon>Eukaryota</taxon>
        <taxon>Fungi</taxon>
        <taxon>Dikarya</taxon>
        <taxon>Ascomycota</taxon>
        <taxon>Pezizomycotina</taxon>
        <taxon>Lecanoromycetes</taxon>
        <taxon>OSLEUM clade</taxon>
        <taxon>Lecanoromycetidae</taxon>
        <taxon>Lecanorales</taxon>
        <taxon>Lecanorineae</taxon>
        <taxon>Parmeliaceae</taxon>
        <taxon>Imshaugia</taxon>
    </lineage>
</organism>
<keyword evidence="4" id="KW-1185">Reference proteome</keyword>
<dbReference type="PANTHER" id="PTHR10039">
    <property type="entry name" value="AMELOGENIN"/>
    <property type="match status" value="1"/>
</dbReference>
<name>A0A8H3J451_9LECA</name>
<evidence type="ECO:0000256" key="1">
    <source>
        <dbReference type="ARBA" id="ARBA00022737"/>
    </source>
</evidence>
<comment type="caution">
    <text evidence="3">The sequence shown here is derived from an EMBL/GenBank/DDBJ whole genome shotgun (WGS) entry which is preliminary data.</text>
</comment>
<dbReference type="EMBL" id="CAJPDT010000130">
    <property type="protein sequence ID" value="CAF9940348.1"/>
    <property type="molecule type" value="Genomic_DNA"/>
</dbReference>
<dbReference type="OrthoDB" id="427518at2759"/>
<dbReference type="Proteomes" id="UP000664534">
    <property type="component" value="Unassembled WGS sequence"/>
</dbReference>
<reference evidence="3" key="1">
    <citation type="submission" date="2021-03" db="EMBL/GenBank/DDBJ databases">
        <authorList>
            <person name="Tagirdzhanova G."/>
        </authorList>
    </citation>
    <scope>NUCLEOTIDE SEQUENCE</scope>
</reference>
<feature type="domain" description="Nephrocystin 3-like N-terminal" evidence="2">
    <location>
        <begin position="2"/>
        <end position="97"/>
    </location>
</feature>
<dbReference type="AlphaFoldDB" id="A0A8H3J451"/>
<dbReference type="InterPro" id="IPR056884">
    <property type="entry name" value="NPHP3-like_N"/>
</dbReference>
<gene>
    <name evidence="3" type="ORF">IMSHALPRED_001992</name>
</gene>
<proteinExistence type="predicted"/>
<evidence type="ECO:0000259" key="2">
    <source>
        <dbReference type="Pfam" id="PF24883"/>
    </source>
</evidence>